<proteinExistence type="predicted"/>
<dbReference type="RefSeq" id="WP_231251518.1">
    <property type="nucleotide sequence ID" value="NZ_BAAAMQ010000012.1"/>
</dbReference>
<dbReference type="EMBL" id="BAAAMQ010000012">
    <property type="protein sequence ID" value="GAA2109569.1"/>
    <property type="molecule type" value="Genomic_DNA"/>
</dbReference>
<dbReference type="Proteomes" id="UP001501161">
    <property type="component" value="Unassembled WGS sequence"/>
</dbReference>
<sequence length="211" mass="23324">MSGGADEKQMLLRYAGVCRVCEAELAARAEAVYERSTKTVRCLDCSPTSSVVEVRAQRASKPLNEPAELIDPGTPGASARREYERRHAKREARIRSKHPKHPKLGGMILAVSDEPQSTKAWDTGAVGEERLGLELNDLASDDVRVLHDRRIPGTRATRHRRALLRRCRLAAHRQGLRHARSRGPLAEEALPASDGDSDIPVRRHRSAPILG</sequence>
<evidence type="ECO:0000256" key="1">
    <source>
        <dbReference type="SAM" id="MobiDB-lite"/>
    </source>
</evidence>
<name>A0ABN2XCG7_9ACTN</name>
<gene>
    <name evidence="2" type="ORF">GCM10009726_24540</name>
</gene>
<reference evidence="2 3" key="1">
    <citation type="journal article" date="2019" name="Int. J. Syst. Evol. Microbiol.">
        <title>The Global Catalogue of Microorganisms (GCM) 10K type strain sequencing project: providing services to taxonomists for standard genome sequencing and annotation.</title>
        <authorList>
            <consortium name="The Broad Institute Genomics Platform"/>
            <consortium name="The Broad Institute Genome Sequencing Center for Infectious Disease"/>
            <person name="Wu L."/>
            <person name="Ma J."/>
        </authorList>
    </citation>
    <scope>NUCLEOTIDE SEQUENCE [LARGE SCALE GENOMIC DNA]</scope>
    <source>
        <strain evidence="2 3">JCM 13813</strain>
    </source>
</reference>
<evidence type="ECO:0008006" key="4">
    <source>
        <dbReference type="Google" id="ProtNLM"/>
    </source>
</evidence>
<feature type="compositionally biased region" description="Basic residues" evidence="1">
    <location>
        <begin position="202"/>
        <end position="211"/>
    </location>
</feature>
<evidence type="ECO:0000313" key="3">
    <source>
        <dbReference type="Proteomes" id="UP001501161"/>
    </source>
</evidence>
<comment type="caution">
    <text evidence="2">The sequence shown here is derived from an EMBL/GenBank/DDBJ whole genome shotgun (WGS) entry which is preliminary data.</text>
</comment>
<evidence type="ECO:0000313" key="2">
    <source>
        <dbReference type="EMBL" id="GAA2109569.1"/>
    </source>
</evidence>
<keyword evidence="3" id="KW-1185">Reference proteome</keyword>
<feature type="region of interest" description="Disordered" evidence="1">
    <location>
        <begin position="174"/>
        <end position="211"/>
    </location>
</feature>
<feature type="region of interest" description="Disordered" evidence="1">
    <location>
        <begin position="58"/>
        <end position="81"/>
    </location>
</feature>
<organism evidence="2 3">
    <name type="scientific">Nocardioides furvisabuli</name>
    <dbReference type="NCBI Taxonomy" id="375542"/>
    <lineage>
        <taxon>Bacteria</taxon>
        <taxon>Bacillati</taxon>
        <taxon>Actinomycetota</taxon>
        <taxon>Actinomycetes</taxon>
        <taxon>Propionibacteriales</taxon>
        <taxon>Nocardioidaceae</taxon>
        <taxon>Nocardioides</taxon>
    </lineage>
</organism>
<accession>A0ABN2XCG7</accession>
<protein>
    <recommendedName>
        <fullName evidence="4">DksA C4-type domain-containing protein</fullName>
    </recommendedName>
</protein>